<accession>A0A0M3IZK9</accession>
<evidence type="ECO:0000256" key="1">
    <source>
        <dbReference type="SAM" id="MobiDB-lite"/>
    </source>
</evidence>
<sequence length="64" mass="7334">LQQLQQGQLTTGTAARRRRNQDRTYEVTTTTESFHRTISPPATTTPFDNSFVDTNPQPNGYTRY</sequence>
<protein>
    <submittedName>
        <fullName evidence="2">Capsid protein</fullName>
    </submittedName>
</protein>
<dbReference type="AlphaFoldDB" id="A0A0M3IZK9"/>
<feature type="region of interest" description="Disordered" evidence="1">
    <location>
        <begin position="1"/>
        <end position="64"/>
    </location>
</feature>
<reference evidence="2" key="1">
    <citation type="submission" date="2017-02" db="UniProtKB">
        <authorList>
            <consortium name="WormBaseParasite"/>
        </authorList>
    </citation>
    <scope>IDENTIFICATION</scope>
</reference>
<proteinExistence type="predicted"/>
<organism evidence="2">
    <name type="scientific">Anisakis simplex</name>
    <name type="common">Herring worm</name>
    <dbReference type="NCBI Taxonomy" id="6269"/>
    <lineage>
        <taxon>Eukaryota</taxon>
        <taxon>Metazoa</taxon>
        <taxon>Ecdysozoa</taxon>
        <taxon>Nematoda</taxon>
        <taxon>Chromadorea</taxon>
        <taxon>Rhabditida</taxon>
        <taxon>Spirurina</taxon>
        <taxon>Ascaridomorpha</taxon>
        <taxon>Ascaridoidea</taxon>
        <taxon>Anisakidae</taxon>
        <taxon>Anisakis</taxon>
        <taxon>Anisakis simplex complex</taxon>
    </lineage>
</organism>
<feature type="compositionally biased region" description="Low complexity" evidence="1">
    <location>
        <begin position="1"/>
        <end position="13"/>
    </location>
</feature>
<name>A0A0M3IZK9_ANISI</name>
<dbReference type="WBParaSite" id="ASIM_0000069201-mRNA-1">
    <property type="protein sequence ID" value="ASIM_0000069201-mRNA-1"/>
    <property type="gene ID" value="ASIM_0000069201"/>
</dbReference>
<evidence type="ECO:0000313" key="2">
    <source>
        <dbReference type="WBParaSite" id="ASIM_0000069201-mRNA-1"/>
    </source>
</evidence>
<feature type="compositionally biased region" description="Polar residues" evidence="1">
    <location>
        <begin position="40"/>
        <end position="64"/>
    </location>
</feature>